<sequence length="102" mass="11417">MPFHKPWNSIHFQWIATPRRPWASDRLIPALAAHLKTRPEVDIELQSNDRVVDLVEDGFNMVSATANCPAVAWWAACAPLRRTCEANGTPRIPTGLQCNAID</sequence>
<name>A0A7Y1F6T1_PSEVE</name>
<evidence type="ECO:0008006" key="3">
    <source>
        <dbReference type="Google" id="ProtNLM"/>
    </source>
</evidence>
<proteinExistence type="predicted"/>
<dbReference type="RefSeq" id="WP_169883519.1">
    <property type="nucleotide sequence ID" value="NZ_JAAQWG010000001.1"/>
</dbReference>
<evidence type="ECO:0000313" key="2">
    <source>
        <dbReference type="Proteomes" id="UP000537729"/>
    </source>
</evidence>
<dbReference type="Proteomes" id="UP000537729">
    <property type="component" value="Unassembled WGS sequence"/>
</dbReference>
<gene>
    <name evidence="1" type="ORF">HBO38_00250</name>
</gene>
<dbReference type="Gene3D" id="3.40.190.10">
    <property type="entry name" value="Periplasmic binding protein-like II"/>
    <property type="match status" value="1"/>
</dbReference>
<reference evidence="1 2" key="1">
    <citation type="journal article" date="2020" name="Front. Microbiol.">
        <title>Genetic Organization of the aprX-lipA2 Operon Affects the Proteolytic Potential of Pseudomonas Species in Milk.</title>
        <authorList>
            <person name="Maier C."/>
            <person name="Huptas C."/>
            <person name="von Neubeck M."/>
            <person name="Scherer S."/>
            <person name="Wenning M."/>
            <person name="Lucking G."/>
        </authorList>
    </citation>
    <scope>NUCLEOTIDE SEQUENCE [LARGE SCALE GENOMIC DNA]</scope>
    <source>
        <strain evidence="1 2">DSM 16272</strain>
    </source>
</reference>
<organism evidence="1 2">
    <name type="scientific">Pseudomonas veronii</name>
    <dbReference type="NCBI Taxonomy" id="76761"/>
    <lineage>
        <taxon>Bacteria</taxon>
        <taxon>Pseudomonadati</taxon>
        <taxon>Pseudomonadota</taxon>
        <taxon>Gammaproteobacteria</taxon>
        <taxon>Pseudomonadales</taxon>
        <taxon>Pseudomonadaceae</taxon>
        <taxon>Pseudomonas</taxon>
    </lineage>
</organism>
<evidence type="ECO:0000313" key="1">
    <source>
        <dbReference type="EMBL" id="NMY06879.1"/>
    </source>
</evidence>
<accession>A0A7Y1F6T1</accession>
<dbReference type="EMBL" id="JAAQWG010000001">
    <property type="protein sequence ID" value="NMY06879.1"/>
    <property type="molecule type" value="Genomic_DNA"/>
</dbReference>
<protein>
    <recommendedName>
        <fullName evidence="3">LysR family transcriptional regulator</fullName>
    </recommendedName>
</protein>
<comment type="caution">
    <text evidence="1">The sequence shown here is derived from an EMBL/GenBank/DDBJ whole genome shotgun (WGS) entry which is preliminary data.</text>
</comment>
<dbReference type="AlphaFoldDB" id="A0A7Y1F6T1"/>